<sequence length="374" mass="39739">MPEFTPLNNVETEPLDVKMEDASEGEVSEDKTSTPGSEMSEEAPEPTDADDVKAEDDEDEAPKTHVANTKATKGRGAGEKKATNGAIKTEEEAKIPVTPRKRGRKAKAGDATTAATAEEADDEAETPSKKKRATPAKGTPSKAGKRALPSNFDEASEEDKMLLRMKDEENKPWSEIKSAWEKATGETEAKLIQCKKDIEEKFENEKWCRIADAMEVAGGKRYPAAALQKKFKDLGRKVAAKEADGMAEGSNGYLEVLQRVTAASSVPLQADLGVSFTIPQGTMIATHNPTCRRVESTRSPASKQRRKTDSSAAPWLRGAGWAGPWTGQGPGGRATTASPALTRGAGWGVGGATQGPARAQLRLAEACLGASSAS</sequence>
<feature type="compositionally biased region" description="Basic and acidic residues" evidence="1">
    <location>
        <begin position="76"/>
        <end position="94"/>
    </location>
</feature>
<evidence type="ECO:0000256" key="1">
    <source>
        <dbReference type="SAM" id="MobiDB-lite"/>
    </source>
</evidence>
<reference evidence="2 3" key="1">
    <citation type="submission" date="2016-05" db="EMBL/GenBank/DDBJ databases">
        <title>Genome sequencing of Trichophyton rubrum CMCC(F)T1i isolated from hair.</title>
        <authorList>
            <person name="Zhan P."/>
            <person name="Tao Y."/>
            <person name="Liu W."/>
        </authorList>
    </citation>
    <scope>NUCLEOTIDE SEQUENCE [LARGE SCALE GENOMIC DNA]</scope>
    <source>
        <strain evidence="3">CMCC(F)T1i</strain>
    </source>
</reference>
<dbReference type="VEuPathDB" id="FungiDB:TERG_03765"/>
<name>A0A178ER92_TRIRU</name>
<feature type="compositionally biased region" description="Acidic residues" evidence="1">
    <location>
        <begin position="39"/>
        <end position="60"/>
    </location>
</feature>
<gene>
    <name evidence="2" type="ORF">A7C99_7094</name>
</gene>
<accession>A0A178ER92</accession>
<feature type="compositionally biased region" description="Polar residues" evidence="1">
    <location>
        <begin position="1"/>
        <end position="11"/>
    </location>
</feature>
<feature type="region of interest" description="Disordered" evidence="1">
    <location>
        <begin position="292"/>
        <end position="354"/>
    </location>
</feature>
<dbReference type="EMBL" id="LHPM01000019">
    <property type="protein sequence ID" value="OAL62508.1"/>
    <property type="molecule type" value="Genomic_DNA"/>
</dbReference>
<comment type="caution">
    <text evidence="2">The sequence shown here is derived from an EMBL/GenBank/DDBJ whole genome shotgun (WGS) entry which is preliminary data.</text>
</comment>
<dbReference type="AlphaFoldDB" id="A0A178ER92"/>
<feature type="region of interest" description="Disordered" evidence="1">
    <location>
        <begin position="1"/>
        <end position="157"/>
    </location>
</feature>
<evidence type="ECO:0000313" key="2">
    <source>
        <dbReference type="EMBL" id="OAL62508.1"/>
    </source>
</evidence>
<dbReference type="Proteomes" id="UP000243015">
    <property type="component" value="Unassembled WGS sequence"/>
</dbReference>
<protein>
    <submittedName>
        <fullName evidence="2">Uncharacterized protein</fullName>
    </submittedName>
</protein>
<proteinExistence type="predicted"/>
<organism evidence="2 3">
    <name type="scientific">Trichophyton rubrum</name>
    <name type="common">Athlete's foot fungus</name>
    <name type="synonym">Epidermophyton rubrum</name>
    <dbReference type="NCBI Taxonomy" id="5551"/>
    <lineage>
        <taxon>Eukaryota</taxon>
        <taxon>Fungi</taxon>
        <taxon>Dikarya</taxon>
        <taxon>Ascomycota</taxon>
        <taxon>Pezizomycotina</taxon>
        <taxon>Eurotiomycetes</taxon>
        <taxon>Eurotiomycetidae</taxon>
        <taxon>Onygenales</taxon>
        <taxon>Arthrodermataceae</taxon>
        <taxon>Trichophyton</taxon>
    </lineage>
</organism>
<evidence type="ECO:0000313" key="3">
    <source>
        <dbReference type="Proteomes" id="UP000243015"/>
    </source>
</evidence>
<dbReference type="VEuPathDB" id="FungiDB:TERG_08795"/>